<organism evidence="1 2">
    <name type="scientific">Colocasia esculenta</name>
    <name type="common">Wild taro</name>
    <name type="synonym">Arum esculentum</name>
    <dbReference type="NCBI Taxonomy" id="4460"/>
    <lineage>
        <taxon>Eukaryota</taxon>
        <taxon>Viridiplantae</taxon>
        <taxon>Streptophyta</taxon>
        <taxon>Embryophyta</taxon>
        <taxon>Tracheophyta</taxon>
        <taxon>Spermatophyta</taxon>
        <taxon>Magnoliopsida</taxon>
        <taxon>Liliopsida</taxon>
        <taxon>Araceae</taxon>
        <taxon>Aroideae</taxon>
        <taxon>Colocasieae</taxon>
        <taxon>Colocasia</taxon>
    </lineage>
</organism>
<proteinExistence type="predicted"/>
<dbReference type="Proteomes" id="UP000652761">
    <property type="component" value="Unassembled WGS sequence"/>
</dbReference>
<keyword evidence="2" id="KW-1185">Reference proteome</keyword>
<sequence length="207" mass="22826">MLQGSRQCFFRGQLGQTLLQHLGQGPAVVPRAFVSSSSSGRWDSFSNWGDSNSARKDHRLICFGGLLPRRWSLLPTSFSGRCCRGHRTALLGISKGHGGQDFSTSLRNIPPRKNCLASTGLRCRHRSESIDFSHSSPRVRGDRPVLDTELHALVRRATLLGASLIDTLTGQDPLGLVHRRLRPPSGAVRFVADYDQTQLGGHFRNCL</sequence>
<dbReference type="AlphaFoldDB" id="A0A843VTC5"/>
<gene>
    <name evidence="1" type="ORF">Taro_028934</name>
</gene>
<comment type="caution">
    <text evidence="1">The sequence shown here is derived from an EMBL/GenBank/DDBJ whole genome shotgun (WGS) entry which is preliminary data.</text>
</comment>
<protein>
    <submittedName>
        <fullName evidence="1">Uncharacterized protein</fullName>
    </submittedName>
</protein>
<evidence type="ECO:0000313" key="1">
    <source>
        <dbReference type="EMBL" id="MQL96254.1"/>
    </source>
</evidence>
<reference evidence="1" key="1">
    <citation type="submission" date="2017-07" db="EMBL/GenBank/DDBJ databases">
        <title>Taro Niue Genome Assembly and Annotation.</title>
        <authorList>
            <person name="Atibalentja N."/>
            <person name="Keating K."/>
            <person name="Fields C.J."/>
        </authorList>
    </citation>
    <scope>NUCLEOTIDE SEQUENCE</scope>
    <source>
        <strain evidence="1">Niue_2</strain>
        <tissue evidence="1">Leaf</tissue>
    </source>
</reference>
<evidence type="ECO:0000313" key="2">
    <source>
        <dbReference type="Proteomes" id="UP000652761"/>
    </source>
</evidence>
<accession>A0A843VTC5</accession>
<dbReference type="EMBL" id="NMUH01001894">
    <property type="protein sequence ID" value="MQL96254.1"/>
    <property type="molecule type" value="Genomic_DNA"/>
</dbReference>
<name>A0A843VTC5_COLES</name>